<evidence type="ECO:0000313" key="2">
    <source>
        <dbReference type="Proteomes" id="UP000321223"/>
    </source>
</evidence>
<proteinExistence type="predicted"/>
<gene>
    <name evidence="1" type="ORF">MAE30S32_24600</name>
</gene>
<dbReference type="EMBL" id="BHVU01000137">
    <property type="protein sequence ID" value="GCA93808.1"/>
    <property type="molecule type" value="Genomic_DNA"/>
</dbReference>
<dbReference type="AlphaFoldDB" id="A0A510PIZ7"/>
<dbReference type="RefSeq" id="WP_147071057.1">
    <property type="nucleotide sequence ID" value="NZ_BHVU01000137.1"/>
</dbReference>
<protein>
    <submittedName>
        <fullName evidence="1">Uncharacterized protein</fullName>
    </submittedName>
</protein>
<dbReference type="Pfam" id="PF11536">
    <property type="entry name" value="DUF3226"/>
    <property type="match status" value="1"/>
</dbReference>
<reference evidence="1 2" key="1">
    <citation type="journal article" date="2019" name="Appl. Environ. Microbiol.">
        <title>Co-occurrence of broad and narrow host-range viruses infecting the toxic bloom-forming cyanobacterium Microcystis aeruginosa.</title>
        <authorList>
            <person name="Morimoto D."/>
            <person name="Tominaga K."/>
            <person name="Nishimura Y."/>
            <person name="Yoshida N."/>
            <person name="Kimura S."/>
            <person name="Sako Y."/>
            <person name="Yoshida T."/>
        </authorList>
    </citation>
    <scope>NUCLEOTIDE SEQUENCE [LARGE SCALE GENOMIC DNA]</scope>
    <source>
        <strain evidence="1 2">11-30S32</strain>
    </source>
</reference>
<evidence type="ECO:0000313" key="1">
    <source>
        <dbReference type="EMBL" id="GCA93808.1"/>
    </source>
</evidence>
<sequence>MIESEVSRIVANVMIVESQDDEAFLRAIIEHINESNHLTITIVEFYILDGIERENYRSLEQRLKRLNNTLLKDDIQKIGIVLDLDEQTREERLALVSQCIQRVFREAVRIDDTQKLFQLNASTNTQIGCHFLHVNEQGELETVLREIKTQDSPHADCVEAWRFCLAQKNIDINRKKIDKLWIQNYIREDTPSQNEKREAKKYCNLSHALTKKDIWNFDHEVLNELKEFLQLFAV</sequence>
<comment type="caution">
    <text evidence="1">The sequence shown here is derived from an EMBL/GenBank/DDBJ whole genome shotgun (WGS) entry which is preliminary data.</text>
</comment>
<dbReference type="Proteomes" id="UP000321223">
    <property type="component" value="Unassembled WGS sequence"/>
</dbReference>
<organism evidence="1 2">
    <name type="scientific">Microcystis aeruginosa 11-30S32</name>
    <dbReference type="NCBI Taxonomy" id="2358142"/>
    <lineage>
        <taxon>Bacteria</taxon>
        <taxon>Bacillati</taxon>
        <taxon>Cyanobacteriota</taxon>
        <taxon>Cyanophyceae</taxon>
        <taxon>Oscillatoriophycideae</taxon>
        <taxon>Chroococcales</taxon>
        <taxon>Microcystaceae</taxon>
        <taxon>Microcystis</taxon>
    </lineage>
</organism>
<accession>A0A510PIZ7</accession>
<name>A0A510PIZ7_MICAE</name>
<dbReference type="InterPro" id="IPR024508">
    <property type="entry name" value="DUF3226"/>
</dbReference>